<dbReference type="AlphaFoldDB" id="A0AA92U6N8"/>
<name>A0AA92U6N8_9BACT</name>
<evidence type="ECO:0000313" key="2">
    <source>
        <dbReference type="Proteomes" id="UP000286077"/>
    </source>
</evidence>
<reference evidence="1 2" key="1">
    <citation type="submission" date="2018-08" db="EMBL/GenBank/DDBJ databases">
        <title>A genome reference for cultivated species of the human gut microbiota.</title>
        <authorList>
            <person name="Zou Y."/>
            <person name="Xue W."/>
            <person name="Luo G."/>
        </authorList>
    </citation>
    <scope>NUCLEOTIDE SEQUENCE [LARGE SCALE GENOMIC DNA]</scope>
    <source>
        <strain evidence="1 2">AF11-14</strain>
    </source>
</reference>
<comment type="caution">
    <text evidence="1">The sequence shown here is derived from an EMBL/GenBank/DDBJ whole genome shotgun (WGS) entry which is preliminary data.</text>
</comment>
<dbReference type="EMBL" id="QSAQ01000001">
    <property type="protein sequence ID" value="RGW71085.1"/>
    <property type="molecule type" value="Genomic_DNA"/>
</dbReference>
<dbReference type="RefSeq" id="WP_118139111.1">
    <property type="nucleotide sequence ID" value="NZ_QSAQ01000001.1"/>
</dbReference>
<dbReference type="Proteomes" id="UP000286077">
    <property type="component" value="Unassembled WGS sequence"/>
</dbReference>
<accession>A0AA92U6N8</accession>
<gene>
    <name evidence="1" type="ORF">DWV60_00800</name>
</gene>
<proteinExistence type="predicted"/>
<evidence type="ECO:0000313" key="1">
    <source>
        <dbReference type="EMBL" id="RGW71085.1"/>
    </source>
</evidence>
<sequence length="145" mass="16448">MNFLDESGIKKLWTKIKANFGTAIVNSSSYITELDNEGHANIPFVTNHQIVLIDAQRSINVYNWFQKASRGGILETTFAGDFLTGLIFCKSNNGISFLYQVKVIQSKPVFSNINFLSTNFTNYIRLIKKDDNTLVIAEFIQNKQN</sequence>
<protein>
    <submittedName>
        <fullName evidence="1">Uncharacterized protein</fullName>
    </submittedName>
</protein>
<organism evidence="1 2">
    <name type="scientific">Segatella copri</name>
    <dbReference type="NCBI Taxonomy" id="165179"/>
    <lineage>
        <taxon>Bacteria</taxon>
        <taxon>Pseudomonadati</taxon>
        <taxon>Bacteroidota</taxon>
        <taxon>Bacteroidia</taxon>
        <taxon>Bacteroidales</taxon>
        <taxon>Prevotellaceae</taxon>
        <taxon>Segatella</taxon>
    </lineage>
</organism>